<feature type="domain" description="PHD-type" evidence="8">
    <location>
        <begin position="771"/>
        <end position="816"/>
    </location>
</feature>
<evidence type="ECO:0000256" key="4">
    <source>
        <dbReference type="ARBA" id="ARBA00022833"/>
    </source>
</evidence>
<evidence type="ECO:0000259" key="9">
    <source>
        <dbReference type="PROSITE" id="PS51186"/>
    </source>
</evidence>
<keyword evidence="11" id="KW-1185">Reference proteome</keyword>
<feature type="region of interest" description="Disordered" evidence="7">
    <location>
        <begin position="412"/>
        <end position="435"/>
    </location>
</feature>
<dbReference type="PROSITE" id="PS51186">
    <property type="entry name" value="GNAT"/>
    <property type="match status" value="1"/>
</dbReference>
<dbReference type="Pfam" id="PF22970">
    <property type="entry name" value="DUF7028"/>
    <property type="match status" value="2"/>
</dbReference>
<dbReference type="Gene3D" id="3.40.630.30">
    <property type="match status" value="1"/>
</dbReference>
<feature type="compositionally biased region" description="Low complexity" evidence="7">
    <location>
        <begin position="253"/>
        <end position="267"/>
    </location>
</feature>
<sequence>MDSPPSGVVDKWSLNYGLCVDAFVNGSWCEGVVVDQEVGFDERLIFFPDSGNQKATSIEELRITRDWNQGSECWECRGNWLFLETIEGYGLGSVPGNVSMKQIWHNVRDREEFHDKRLVDWTCKDRVFWDSLARRVIRDMGLASKQVFTGDTLRELTTKRRKTNDSQFLPGGAVLDEFDEGIQCTKVDDQNLMNGQGKEFFMVEDIGNNHGRGNDFMCVEEDDKEVDSQHDRTNGDCSSNHSTLSEPDGSQHDITSGDSSSDDSTCSAPKRIGARKRGDRLQWRPAGKDIIAGAKRIPEALVNYYYAACSKHGQPRNTKNDLQKKARMHLLYMGWRIEFTSKGKITRFRYTSPDGEAEYSLVKICERLMKHKRELWKEVIEKGHKNMANVPAELVANSSVFQEVVRRSLKSSEIREVENPSKASPKHRKTPVSSVPKAEVLDVNSGEFCPEAVILWNEIGSDREKRKQLKQIQKDTPDKAKNHLLAVGWKLWYKHKGSRQELRYTSPNGKNYISLVQACKACVEEGNLCMNNTGLQNGILDDKLMKSLGVADKLSPPTSKCCEGNLCTNTGSQSVIQSQESVVGSQINQEEGVVAADSNAANSLVEGRVESNKEEAVTVGYNASSGMVEVVNSGIRTSALESTKTRQVLKPRQPKRKCILSILVDNNVVVLEDYVCYRGKTENKRRMAEGRITHEGIRCNCCQTIFGLSAFEAHAGSTNHRPAANIFLEDGRSLVDCQRQLDQVGGAKSSKTTSHERNKTNSNKMINNQSDQICCVCQYGGTLLLCENCPSAFHLNCIGLKDLPEGDWFCPSCRCGECRRGEFNGEVVQLHDKSVISCHQCERKYHIGCARLRGRMELEREGGLKGSWFCSEECEQIFIGLRNILGQLISLDVDGLSWTILKPPKVGRPRKGSLPESGGLIRGHRRKLEFAVEVMHECFEPVNDPGSGTDIVQDVIFNKRSDLNRLNFSGFYTLLLEREDEIIAVAAVRIYGEKVAEVPLVGTRFQYRRQGMCRILFNALEKKLLELGVERLVLPAAEEVLKTWTGSFGFSEMTEAERLMLLEYTFMDFQGTTMCQKLLRN</sequence>
<keyword evidence="3 6" id="KW-0863">Zinc-finger</keyword>
<name>A0AAP0KUR0_9MAGN</name>
<reference evidence="10 11" key="1">
    <citation type="submission" date="2024-01" db="EMBL/GenBank/DDBJ databases">
        <title>Genome assemblies of Stephania.</title>
        <authorList>
            <person name="Yang L."/>
        </authorList>
    </citation>
    <scope>NUCLEOTIDE SEQUENCE [LARGE SCALE GENOMIC DNA]</scope>
    <source>
        <strain evidence="10">JXDWG</strain>
        <tissue evidence="10">Leaf</tissue>
    </source>
</reference>
<dbReference type="Proteomes" id="UP001419268">
    <property type="component" value="Unassembled WGS sequence"/>
</dbReference>
<dbReference type="CDD" id="cd04301">
    <property type="entry name" value="NAT_SF"/>
    <property type="match status" value="1"/>
</dbReference>
<dbReference type="GO" id="GO:0003714">
    <property type="term" value="F:transcription corepressor activity"/>
    <property type="evidence" value="ECO:0007669"/>
    <property type="project" value="InterPro"/>
</dbReference>
<gene>
    <name evidence="10" type="ORF">Scep_005677</name>
</gene>
<dbReference type="AlphaFoldDB" id="A0AAP0KUR0"/>
<dbReference type="PANTHER" id="PTHR46309">
    <property type="entry name" value="PHD FINGER PROTEIN 12"/>
    <property type="match status" value="1"/>
</dbReference>
<evidence type="ECO:0000259" key="8">
    <source>
        <dbReference type="PROSITE" id="PS50016"/>
    </source>
</evidence>
<evidence type="ECO:0000256" key="3">
    <source>
        <dbReference type="ARBA" id="ARBA00022771"/>
    </source>
</evidence>
<dbReference type="InterPro" id="IPR056511">
    <property type="entry name" value="IDM1_C"/>
</dbReference>
<keyword evidence="2" id="KW-0479">Metal-binding</keyword>
<dbReference type="SUPFAM" id="SSF55729">
    <property type="entry name" value="Acyl-CoA N-acyltransferases (Nat)"/>
    <property type="match status" value="1"/>
</dbReference>
<protein>
    <submittedName>
        <fullName evidence="10">Uncharacterized protein</fullName>
    </submittedName>
</protein>
<dbReference type="PROSITE" id="PS50016">
    <property type="entry name" value="ZF_PHD_2"/>
    <property type="match status" value="1"/>
</dbReference>
<dbReference type="CDD" id="cd15489">
    <property type="entry name" value="PHD_SF"/>
    <property type="match status" value="1"/>
</dbReference>
<evidence type="ECO:0000313" key="11">
    <source>
        <dbReference type="Proteomes" id="UP001419268"/>
    </source>
</evidence>
<dbReference type="InterPro" id="IPR016181">
    <property type="entry name" value="Acyl_CoA_acyltransferase"/>
</dbReference>
<dbReference type="InterPro" id="IPR000182">
    <property type="entry name" value="GNAT_dom"/>
</dbReference>
<evidence type="ECO:0000256" key="5">
    <source>
        <dbReference type="ARBA" id="ARBA00023242"/>
    </source>
</evidence>
<evidence type="ECO:0000256" key="6">
    <source>
        <dbReference type="PROSITE-ProRule" id="PRU00146"/>
    </source>
</evidence>
<dbReference type="GO" id="GO:0008270">
    <property type="term" value="F:zinc ion binding"/>
    <property type="evidence" value="ECO:0007669"/>
    <property type="project" value="UniProtKB-KW"/>
</dbReference>
<dbReference type="InterPro" id="IPR054292">
    <property type="entry name" value="DUF7028"/>
</dbReference>
<dbReference type="Pfam" id="PF23209">
    <property type="entry name" value="IDM1_C"/>
    <property type="match status" value="1"/>
</dbReference>
<dbReference type="PANTHER" id="PTHR46309:SF12">
    <property type="entry name" value="GB|AAC80581.1"/>
    <property type="match status" value="1"/>
</dbReference>
<dbReference type="SUPFAM" id="SSF57903">
    <property type="entry name" value="FYVE/PHD zinc finger"/>
    <property type="match status" value="1"/>
</dbReference>
<dbReference type="Pfam" id="PF23011">
    <property type="entry name" value="PHD-1st_NSD"/>
    <property type="match status" value="1"/>
</dbReference>
<accession>A0AAP0KUR0</accession>
<dbReference type="InterPro" id="IPR032308">
    <property type="entry name" value="TDBD"/>
</dbReference>
<dbReference type="GO" id="GO:0016747">
    <property type="term" value="F:acyltransferase activity, transferring groups other than amino-acyl groups"/>
    <property type="evidence" value="ECO:0007669"/>
    <property type="project" value="InterPro"/>
</dbReference>
<organism evidence="10 11">
    <name type="scientific">Stephania cephalantha</name>
    <dbReference type="NCBI Taxonomy" id="152367"/>
    <lineage>
        <taxon>Eukaryota</taxon>
        <taxon>Viridiplantae</taxon>
        <taxon>Streptophyta</taxon>
        <taxon>Embryophyta</taxon>
        <taxon>Tracheophyta</taxon>
        <taxon>Spermatophyta</taxon>
        <taxon>Magnoliopsida</taxon>
        <taxon>Ranunculales</taxon>
        <taxon>Menispermaceae</taxon>
        <taxon>Menispermoideae</taxon>
        <taxon>Cissampelideae</taxon>
        <taxon>Stephania</taxon>
    </lineage>
</organism>
<keyword evidence="4" id="KW-0862">Zinc</keyword>
<keyword evidence="5" id="KW-0539">Nucleus</keyword>
<dbReference type="Gene3D" id="3.30.40.10">
    <property type="entry name" value="Zinc/RING finger domain, C3HC4 (zinc finger)"/>
    <property type="match status" value="2"/>
</dbReference>
<comment type="subcellular location">
    <subcellularLocation>
        <location evidence="1">Nucleus</location>
    </subcellularLocation>
</comment>
<feature type="domain" description="N-acetyltransferase" evidence="9">
    <location>
        <begin position="919"/>
        <end position="1079"/>
    </location>
</feature>
<evidence type="ECO:0000256" key="2">
    <source>
        <dbReference type="ARBA" id="ARBA00022723"/>
    </source>
</evidence>
<dbReference type="GO" id="GO:0005634">
    <property type="term" value="C:nucleus"/>
    <property type="evidence" value="ECO:0007669"/>
    <property type="project" value="UniProtKB-SubCell"/>
</dbReference>
<feature type="region of interest" description="Disordered" evidence="7">
    <location>
        <begin position="222"/>
        <end position="279"/>
    </location>
</feature>
<proteinExistence type="predicted"/>
<dbReference type="InterPro" id="IPR011011">
    <property type="entry name" value="Znf_FYVE_PHD"/>
</dbReference>
<dbReference type="GO" id="GO:0006357">
    <property type="term" value="P:regulation of transcription by RNA polymerase II"/>
    <property type="evidence" value="ECO:0007669"/>
    <property type="project" value="TreeGrafter"/>
</dbReference>
<dbReference type="InterPro" id="IPR042163">
    <property type="entry name" value="PHF12"/>
</dbReference>
<dbReference type="SMART" id="SM00249">
    <property type="entry name" value="PHD"/>
    <property type="match status" value="2"/>
</dbReference>
<dbReference type="EMBL" id="JBBNAG010000002">
    <property type="protein sequence ID" value="KAK9159103.1"/>
    <property type="molecule type" value="Genomic_DNA"/>
</dbReference>
<dbReference type="Pfam" id="PF16135">
    <property type="entry name" value="TDBD"/>
    <property type="match status" value="1"/>
</dbReference>
<dbReference type="InterPro" id="IPR019787">
    <property type="entry name" value="Znf_PHD-finger"/>
</dbReference>
<feature type="compositionally biased region" description="Polar residues" evidence="7">
    <location>
        <begin position="235"/>
        <end position="245"/>
    </location>
</feature>
<dbReference type="InterPro" id="IPR001965">
    <property type="entry name" value="Znf_PHD"/>
</dbReference>
<evidence type="ECO:0000313" key="10">
    <source>
        <dbReference type="EMBL" id="KAK9159103.1"/>
    </source>
</evidence>
<dbReference type="InterPro" id="IPR013083">
    <property type="entry name" value="Znf_RING/FYVE/PHD"/>
</dbReference>
<evidence type="ECO:0000256" key="7">
    <source>
        <dbReference type="SAM" id="MobiDB-lite"/>
    </source>
</evidence>
<dbReference type="InterPro" id="IPR059153">
    <property type="entry name" value="NSD_PHD-1st"/>
</dbReference>
<comment type="caution">
    <text evidence="10">The sequence shown here is derived from an EMBL/GenBank/DDBJ whole genome shotgun (WGS) entry which is preliminary data.</text>
</comment>
<evidence type="ECO:0000256" key="1">
    <source>
        <dbReference type="ARBA" id="ARBA00004123"/>
    </source>
</evidence>